<proteinExistence type="predicted"/>
<name>A0AAV2RWC2_MEGNR</name>
<organism evidence="2 3">
    <name type="scientific">Meganyctiphanes norvegica</name>
    <name type="common">Northern krill</name>
    <name type="synonym">Thysanopoda norvegica</name>
    <dbReference type="NCBI Taxonomy" id="48144"/>
    <lineage>
        <taxon>Eukaryota</taxon>
        <taxon>Metazoa</taxon>
        <taxon>Ecdysozoa</taxon>
        <taxon>Arthropoda</taxon>
        <taxon>Crustacea</taxon>
        <taxon>Multicrustacea</taxon>
        <taxon>Malacostraca</taxon>
        <taxon>Eumalacostraca</taxon>
        <taxon>Eucarida</taxon>
        <taxon>Euphausiacea</taxon>
        <taxon>Euphausiidae</taxon>
        <taxon>Meganyctiphanes</taxon>
    </lineage>
</organism>
<comment type="caution">
    <text evidence="2">The sequence shown here is derived from an EMBL/GenBank/DDBJ whole genome shotgun (WGS) entry which is preliminary data.</text>
</comment>
<evidence type="ECO:0000313" key="2">
    <source>
        <dbReference type="EMBL" id="CAL4144078.1"/>
    </source>
</evidence>
<dbReference type="EMBL" id="CAXKWB010034039">
    <property type="protein sequence ID" value="CAL4144078.1"/>
    <property type="molecule type" value="Genomic_DNA"/>
</dbReference>
<keyword evidence="3" id="KW-1185">Reference proteome</keyword>
<evidence type="ECO:0000313" key="3">
    <source>
        <dbReference type="Proteomes" id="UP001497623"/>
    </source>
</evidence>
<dbReference type="InterPro" id="IPR039477">
    <property type="entry name" value="ILEI/PANDER_dom"/>
</dbReference>
<sequence length="209" mass="23803">DEYDTSGLYITVLHEASGSVLSSTRHLQPYSELRRLIQILELIQPGRIVSIMTVCDLDFGLPVEVRSYLCSLGSVMCETVGRGMIWTWSFIKGGYTIAESLTVPPPDVQHHQIHVSLVLASNHEFCEKWPHSEQWVLRRRFCDQYEFFGDLCSCTEPFDLTNLNAPQMVGNQLLKTPIMVIASRVPAFYRNLKTVMTAEGFIKSRLEVF</sequence>
<accession>A0AAV2RWC2</accession>
<gene>
    <name evidence="2" type="ORF">MNOR_LOCUS29407</name>
</gene>
<feature type="domain" description="ILEI/PANDER" evidence="1">
    <location>
        <begin position="7"/>
        <end position="91"/>
    </location>
</feature>
<dbReference type="PANTHER" id="PTHR46396">
    <property type="entry name" value="PROTEIN O-LINKED-MANNOSE BETA-1,2-N-ACETYLGLUCOSAMINYLTRANSFERASE 1"/>
    <property type="match status" value="1"/>
</dbReference>
<protein>
    <recommendedName>
        <fullName evidence="1">ILEI/PANDER domain-containing protein</fullName>
    </recommendedName>
</protein>
<evidence type="ECO:0000259" key="1">
    <source>
        <dbReference type="Pfam" id="PF15711"/>
    </source>
</evidence>
<reference evidence="2 3" key="1">
    <citation type="submission" date="2024-05" db="EMBL/GenBank/DDBJ databases">
        <authorList>
            <person name="Wallberg A."/>
        </authorList>
    </citation>
    <scope>NUCLEOTIDE SEQUENCE [LARGE SCALE GENOMIC DNA]</scope>
</reference>
<dbReference type="GO" id="GO:0000139">
    <property type="term" value="C:Golgi membrane"/>
    <property type="evidence" value="ECO:0007669"/>
    <property type="project" value="TreeGrafter"/>
</dbReference>
<feature type="non-terminal residue" evidence="2">
    <location>
        <position position="1"/>
    </location>
</feature>
<dbReference type="Proteomes" id="UP001497623">
    <property type="component" value="Unassembled WGS sequence"/>
</dbReference>
<dbReference type="Pfam" id="PF15711">
    <property type="entry name" value="ILEI"/>
    <property type="match status" value="1"/>
</dbReference>
<dbReference type="InterPro" id="IPR052463">
    <property type="entry name" value="O-linked_mannose_GnT"/>
</dbReference>
<dbReference type="GO" id="GO:0016266">
    <property type="term" value="P:protein O-linked glycosylation via N-acetyl-galactosamine"/>
    <property type="evidence" value="ECO:0007669"/>
    <property type="project" value="TreeGrafter"/>
</dbReference>
<feature type="non-terminal residue" evidence="2">
    <location>
        <position position="209"/>
    </location>
</feature>
<dbReference type="AlphaFoldDB" id="A0AAV2RWC2"/>
<dbReference type="GO" id="GO:0047223">
    <property type="term" value="F:beta-1,3-galactosyl-O-glycosyl-glycoprotein beta-1,3-N-acetylglucosaminyltransferase activity"/>
    <property type="evidence" value="ECO:0007669"/>
    <property type="project" value="TreeGrafter"/>
</dbReference>
<dbReference type="PANTHER" id="PTHR46396:SF2">
    <property type="entry name" value="ILEI_PANDER DOMAIN-CONTAINING PROTEIN"/>
    <property type="match status" value="1"/>
</dbReference>